<gene>
    <name evidence="3" type="ORF">SASPL_125634</name>
</gene>
<feature type="compositionally biased region" description="Low complexity" evidence="1">
    <location>
        <begin position="125"/>
        <end position="136"/>
    </location>
</feature>
<sequence length="206" mass="22721">MNHCAIQQNSYAACEEIWATADRSMERKETVVCPKPLRFGLNRSTLDPAYATPLRWQFSHQQEDYDAKAGNELLDIILAKFCFFFPFISLQYYYIVRSSVCSNLMACNELQGGSRSDQSAPQVASSPPFFSGSPPSRVSNPLIQDARFGDDKVVPVPTPSSVMAPSASSARKGCVRSNFGNNPAFRVEGFDCLDRDGRNCSIPALA</sequence>
<keyword evidence="2" id="KW-1133">Transmembrane helix</keyword>
<evidence type="ECO:0000313" key="3">
    <source>
        <dbReference type="EMBL" id="KAG6412939.1"/>
    </source>
</evidence>
<feature type="region of interest" description="Disordered" evidence="1">
    <location>
        <begin position="116"/>
        <end position="136"/>
    </location>
</feature>
<organism evidence="3">
    <name type="scientific">Salvia splendens</name>
    <name type="common">Scarlet sage</name>
    <dbReference type="NCBI Taxonomy" id="180675"/>
    <lineage>
        <taxon>Eukaryota</taxon>
        <taxon>Viridiplantae</taxon>
        <taxon>Streptophyta</taxon>
        <taxon>Embryophyta</taxon>
        <taxon>Tracheophyta</taxon>
        <taxon>Spermatophyta</taxon>
        <taxon>Magnoliopsida</taxon>
        <taxon>eudicotyledons</taxon>
        <taxon>Gunneridae</taxon>
        <taxon>Pentapetalae</taxon>
        <taxon>asterids</taxon>
        <taxon>lamiids</taxon>
        <taxon>Lamiales</taxon>
        <taxon>Lamiaceae</taxon>
        <taxon>Nepetoideae</taxon>
        <taxon>Mentheae</taxon>
        <taxon>Salviinae</taxon>
        <taxon>Salvia</taxon>
        <taxon>Salvia subgen. Calosphace</taxon>
        <taxon>core Calosphace</taxon>
    </lineage>
</organism>
<keyword evidence="2" id="KW-0812">Transmembrane</keyword>
<evidence type="ECO:0000256" key="2">
    <source>
        <dbReference type="SAM" id="Phobius"/>
    </source>
</evidence>
<keyword evidence="2" id="KW-0472">Membrane</keyword>
<reference evidence="3" key="1">
    <citation type="submission" date="2018-01" db="EMBL/GenBank/DDBJ databases">
        <authorList>
            <person name="Mao J.F."/>
        </authorList>
    </citation>
    <scope>NUCLEOTIDE SEQUENCE</scope>
    <source>
        <strain evidence="3">Huo1</strain>
        <tissue evidence="3">Leaf</tissue>
    </source>
</reference>
<dbReference type="PANTHER" id="PTHR33384:SF1">
    <property type="entry name" value="EXPRESSED PROTEIN"/>
    <property type="match status" value="1"/>
</dbReference>
<dbReference type="AlphaFoldDB" id="A0A8X8XHF6"/>
<proteinExistence type="predicted"/>
<keyword evidence="4" id="KW-1185">Reference proteome</keyword>
<name>A0A8X8XHF6_SALSN</name>
<feature type="transmembrane region" description="Helical" evidence="2">
    <location>
        <begin position="77"/>
        <end position="95"/>
    </location>
</feature>
<dbReference type="EMBL" id="PNBA02000009">
    <property type="protein sequence ID" value="KAG6412939.1"/>
    <property type="molecule type" value="Genomic_DNA"/>
</dbReference>
<protein>
    <submittedName>
        <fullName evidence="3">Uncharacterized protein</fullName>
    </submittedName>
</protein>
<accession>A0A8X8XHF6</accession>
<dbReference type="PANTHER" id="PTHR33384">
    <property type="entry name" value="EXPRESSED PROTEIN"/>
    <property type="match status" value="1"/>
</dbReference>
<evidence type="ECO:0000256" key="1">
    <source>
        <dbReference type="SAM" id="MobiDB-lite"/>
    </source>
</evidence>
<reference evidence="3" key="2">
    <citation type="submission" date="2020-08" db="EMBL/GenBank/DDBJ databases">
        <title>Plant Genome Project.</title>
        <authorList>
            <person name="Zhang R.-G."/>
        </authorList>
    </citation>
    <scope>NUCLEOTIDE SEQUENCE</scope>
    <source>
        <strain evidence="3">Huo1</strain>
        <tissue evidence="3">Leaf</tissue>
    </source>
</reference>
<dbReference type="Proteomes" id="UP000298416">
    <property type="component" value="Unassembled WGS sequence"/>
</dbReference>
<evidence type="ECO:0000313" key="4">
    <source>
        <dbReference type="Proteomes" id="UP000298416"/>
    </source>
</evidence>
<comment type="caution">
    <text evidence="3">The sequence shown here is derived from an EMBL/GenBank/DDBJ whole genome shotgun (WGS) entry which is preliminary data.</text>
</comment>